<reference evidence="2" key="1">
    <citation type="submission" date="2012-11" db="EMBL/GenBank/DDBJ databases">
        <authorList>
            <person name="Lucero-Rivera Y.E."/>
            <person name="Tovar-Ramirez D."/>
        </authorList>
    </citation>
    <scope>NUCLEOTIDE SEQUENCE [LARGE SCALE GENOMIC DNA]</scope>
    <source>
        <strain evidence="2">Araruama</strain>
    </source>
</reference>
<accession>A0A1V1NYQ0</accession>
<gene>
    <name evidence="1" type="ORF">OMM_11257</name>
</gene>
<evidence type="ECO:0000313" key="2">
    <source>
        <dbReference type="Proteomes" id="UP000189670"/>
    </source>
</evidence>
<evidence type="ECO:0000313" key="1">
    <source>
        <dbReference type="EMBL" id="ETR67752.1"/>
    </source>
</evidence>
<dbReference type="AlphaFoldDB" id="A0A1V1NYQ0"/>
<name>A0A1V1NYQ0_9BACT</name>
<comment type="caution">
    <text evidence="1">The sequence shown here is derived from an EMBL/GenBank/DDBJ whole genome shotgun (WGS) entry which is preliminary data.</text>
</comment>
<dbReference type="Proteomes" id="UP000189670">
    <property type="component" value="Unassembled WGS sequence"/>
</dbReference>
<proteinExistence type="predicted"/>
<sequence>MKDPKMRSNNKMTIKYYDKLTQRCRRLGSDVTFNYCRCHAEENGSCSSIIQCWWERFDVAGHLNAHLTKDQFLTLEQPQPKPKITKLMEIIQEAQRRVSK</sequence>
<dbReference type="EMBL" id="ATBP01001231">
    <property type="protein sequence ID" value="ETR67752.1"/>
    <property type="molecule type" value="Genomic_DNA"/>
</dbReference>
<organism evidence="1 2">
    <name type="scientific">Candidatus Magnetoglobus multicellularis str. Araruama</name>
    <dbReference type="NCBI Taxonomy" id="890399"/>
    <lineage>
        <taxon>Bacteria</taxon>
        <taxon>Pseudomonadati</taxon>
        <taxon>Thermodesulfobacteriota</taxon>
        <taxon>Desulfobacteria</taxon>
        <taxon>Desulfobacterales</taxon>
        <taxon>Desulfobacteraceae</taxon>
        <taxon>Candidatus Magnetoglobus</taxon>
    </lineage>
</organism>
<protein>
    <submittedName>
        <fullName evidence="1">Uncharacterized protein</fullName>
    </submittedName>
</protein>